<reference evidence="3" key="1">
    <citation type="submission" date="2021-01" db="EMBL/GenBank/DDBJ databases">
        <title>Description of Breznakiella homolactica.</title>
        <authorList>
            <person name="Song Y."/>
            <person name="Brune A."/>
        </authorList>
    </citation>
    <scope>NUCLEOTIDE SEQUENCE</scope>
    <source>
        <strain evidence="3">RmG30</strain>
    </source>
</reference>
<feature type="domain" description="HTH merR-type" evidence="2">
    <location>
        <begin position="14"/>
        <end position="82"/>
    </location>
</feature>
<protein>
    <submittedName>
        <fullName evidence="3">MerR family transcriptional regulator</fullName>
    </submittedName>
</protein>
<dbReference type="Pfam" id="PF13411">
    <property type="entry name" value="MerR_1"/>
    <property type="match status" value="1"/>
</dbReference>
<dbReference type="PANTHER" id="PTHR30204">
    <property type="entry name" value="REDOX-CYCLING DRUG-SENSING TRANSCRIPTIONAL ACTIVATOR SOXR"/>
    <property type="match status" value="1"/>
</dbReference>
<keyword evidence="4" id="KW-1185">Reference proteome</keyword>
<dbReference type="GO" id="GO:0003677">
    <property type="term" value="F:DNA binding"/>
    <property type="evidence" value="ECO:0007669"/>
    <property type="project" value="UniProtKB-KW"/>
</dbReference>
<evidence type="ECO:0000259" key="2">
    <source>
        <dbReference type="PROSITE" id="PS50937"/>
    </source>
</evidence>
<dbReference type="EMBL" id="CP067089">
    <property type="protein sequence ID" value="QQO10876.1"/>
    <property type="molecule type" value="Genomic_DNA"/>
</dbReference>
<sequence length="160" mass="18453">MVKKNIIEGEAGMGWTVKQMAEKTGFAIDSLRYYDKLGIVSPERKENGYRYYSERDYVLLQFVTVMKYANFTLSEIKTVTSTLFDEPSAECNRINRDLLSYKRTELGEAVRNFKNIVKLIDTVLPMLHDVNAFVENANELQGFVGNIYDDIKKTGWTLLK</sequence>
<dbReference type="SMART" id="SM00422">
    <property type="entry name" value="HTH_MERR"/>
    <property type="match status" value="1"/>
</dbReference>
<accession>A0A7T7XQZ6</accession>
<dbReference type="Gene3D" id="1.10.1660.10">
    <property type="match status" value="1"/>
</dbReference>
<evidence type="ECO:0000313" key="4">
    <source>
        <dbReference type="Proteomes" id="UP000595917"/>
    </source>
</evidence>
<evidence type="ECO:0000313" key="3">
    <source>
        <dbReference type="EMBL" id="QQO10876.1"/>
    </source>
</evidence>
<name>A0A7T7XQZ6_9SPIR</name>
<dbReference type="RefSeq" id="WP_215628181.1">
    <property type="nucleotide sequence ID" value="NZ_CP067089.2"/>
</dbReference>
<organism evidence="3 4">
    <name type="scientific">Breznakiella homolactica</name>
    <dbReference type="NCBI Taxonomy" id="2798577"/>
    <lineage>
        <taxon>Bacteria</taxon>
        <taxon>Pseudomonadati</taxon>
        <taxon>Spirochaetota</taxon>
        <taxon>Spirochaetia</taxon>
        <taxon>Spirochaetales</taxon>
        <taxon>Breznakiellaceae</taxon>
        <taxon>Breznakiella</taxon>
    </lineage>
</organism>
<dbReference type="InterPro" id="IPR000551">
    <property type="entry name" value="MerR-type_HTH_dom"/>
</dbReference>
<dbReference type="AlphaFoldDB" id="A0A7T7XQZ6"/>
<proteinExistence type="predicted"/>
<dbReference type="PROSITE" id="PS50937">
    <property type="entry name" value="HTH_MERR_2"/>
    <property type="match status" value="1"/>
</dbReference>
<dbReference type="Proteomes" id="UP000595917">
    <property type="component" value="Chromosome"/>
</dbReference>
<dbReference type="PANTHER" id="PTHR30204:SF97">
    <property type="entry name" value="MERR FAMILY REGULATORY PROTEIN"/>
    <property type="match status" value="1"/>
</dbReference>
<dbReference type="SUPFAM" id="SSF46955">
    <property type="entry name" value="Putative DNA-binding domain"/>
    <property type="match status" value="1"/>
</dbReference>
<dbReference type="InterPro" id="IPR009061">
    <property type="entry name" value="DNA-bd_dom_put_sf"/>
</dbReference>
<gene>
    <name evidence="3" type="ORF">JFL75_08155</name>
</gene>
<evidence type="ECO:0000256" key="1">
    <source>
        <dbReference type="ARBA" id="ARBA00023125"/>
    </source>
</evidence>
<dbReference type="KEGG" id="bhc:JFL75_08155"/>
<dbReference type="InterPro" id="IPR047057">
    <property type="entry name" value="MerR_fam"/>
</dbReference>
<keyword evidence="1" id="KW-0238">DNA-binding</keyword>
<dbReference type="GO" id="GO:0003700">
    <property type="term" value="F:DNA-binding transcription factor activity"/>
    <property type="evidence" value="ECO:0007669"/>
    <property type="project" value="InterPro"/>
</dbReference>